<dbReference type="HOGENOM" id="CLU_021802_6_0_0"/>
<dbReference type="PANTHER" id="PTHR42994">
    <property type="entry name" value="PEPTIDASE T"/>
    <property type="match status" value="1"/>
</dbReference>
<feature type="binding site" evidence="6">
    <location>
        <position position="347"/>
    </location>
    <ligand>
        <name>Zn(2+)</name>
        <dbReference type="ChEBI" id="CHEBI:29105"/>
        <label>2</label>
    </ligand>
</feature>
<dbReference type="Proteomes" id="UP000017081">
    <property type="component" value="Unassembled WGS sequence"/>
</dbReference>
<dbReference type="InterPro" id="IPR010162">
    <property type="entry name" value="PepT-like"/>
</dbReference>
<dbReference type="InterPro" id="IPR008007">
    <property type="entry name" value="Peptidase_M42"/>
</dbReference>
<dbReference type="GO" id="GO:0046872">
    <property type="term" value="F:metal ion binding"/>
    <property type="evidence" value="ECO:0007669"/>
    <property type="project" value="UniProtKB-UniRule"/>
</dbReference>
<dbReference type="Gene3D" id="3.40.630.10">
    <property type="entry name" value="Zn peptidases"/>
    <property type="match status" value="1"/>
</dbReference>
<dbReference type="STRING" id="1319815.HMPREF0202_02325"/>
<organism evidence="8 9">
    <name type="scientific">Cetobacterium somerae ATCC BAA-474</name>
    <dbReference type="NCBI Taxonomy" id="1319815"/>
    <lineage>
        <taxon>Bacteria</taxon>
        <taxon>Fusobacteriati</taxon>
        <taxon>Fusobacteriota</taxon>
        <taxon>Fusobacteriia</taxon>
        <taxon>Fusobacteriales</taxon>
        <taxon>Fusobacteriaceae</taxon>
        <taxon>Cetobacterium</taxon>
    </lineage>
</organism>
<proteinExistence type="inferred from homology"/>
<evidence type="ECO:0000256" key="1">
    <source>
        <dbReference type="ARBA" id="ARBA00001947"/>
    </source>
</evidence>
<reference evidence="8 9" key="1">
    <citation type="submission" date="2013-08" db="EMBL/GenBank/DDBJ databases">
        <authorList>
            <person name="Weinstock G."/>
            <person name="Sodergren E."/>
            <person name="Wylie T."/>
            <person name="Fulton L."/>
            <person name="Fulton R."/>
            <person name="Fronick C."/>
            <person name="O'Laughlin M."/>
            <person name="Godfrey J."/>
            <person name="Miner T."/>
            <person name="Herter B."/>
            <person name="Appelbaum E."/>
            <person name="Cordes M."/>
            <person name="Lek S."/>
            <person name="Wollam A."/>
            <person name="Pepin K.H."/>
            <person name="Palsikar V.B."/>
            <person name="Mitreva M."/>
            <person name="Wilson R.K."/>
        </authorList>
    </citation>
    <scope>NUCLEOTIDE SEQUENCE [LARGE SCALE GENOMIC DNA]</scope>
    <source>
        <strain evidence="8 9">ATCC BAA-474</strain>
    </source>
</reference>
<dbReference type="GO" id="GO:0004177">
    <property type="term" value="F:aminopeptidase activity"/>
    <property type="evidence" value="ECO:0007669"/>
    <property type="project" value="UniProtKB-UniRule"/>
</dbReference>
<dbReference type="InterPro" id="IPR002933">
    <property type="entry name" value="Peptidase_M20"/>
</dbReference>
<keyword evidence="2 6" id="KW-0479">Metal-binding</keyword>
<gene>
    <name evidence="8" type="ORF">HMPREF0202_02325</name>
</gene>
<keyword evidence="4" id="KW-0862">Zinc</keyword>
<sequence length="371" mass="39516">MGGQMIREARLVENFLDMVKISSPSKNERAMGDYLLKVLRELGLEVKEDNAGELNGGNCGNIIGILKATGKKKFLFSAHMDTVVPCEKVVPVIENGIIKSDGTSILGGDDKGGIAAIIEMLRVIKENNLDHPEIIVVFSMGEEIGLLGSKSFDIDSYGVDFGFILDSSGKPGKIITKAPSAARGKITIIGKPAHAGISPESGINALTVAAHAITKIKLGRVDTETTSNIGVVSGGQATNIVMPSVELDYEARSLSNEKLQSLLDETFNIFQKVCDDFGAKLENDVKVEYPGFALEDCEEVVEIVKAACEKAGVKSETASSGGGSDTNIYNSKGVPSVNLAVGMTKVHTLEEYIEIKDLVDLSKILVEIIKG</sequence>
<dbReference type="InterPro" id="IPR036264">
    <property type="entry name" value="Bact_exopeptidase_dim_dom"/>
</dbReference>
<dbReference type="Pfam" id="PF01546">
    <property type="entry name" value="Peptidase_M20"/>
    <property type="match status" value="1"/>
</dbReference>
<feature type="domain" description="Peptidase M20 dimerisation" evidence="7">
    <location>
        <begin position="181"/>
        <end position="273"/>
    </location>
</feature>
<protein>
    <submittedName>
        <fullName evidence="8">Peptidase T-like protein</fullName>
    </submittedName>
</protein>
<accession>U7V950</accession>
<comment type="cofactor">
    <cofactor evidence="1">
        <name>Zn(2+)</name>
        <dbReference type="ChEBI" id="CHEBI:29105"/>
    </cofactor>
</comment>
<comment type="cofactor">
    <cofactor evidence="6">
        <name>a divalent metal cation</name>
        <dbReference type="ChEBI" id="CHEBI:60240"/>
    </cofactor>
    <text evidence="6">Binds 2 divalent metal cations per subunit.</text>
</comment>
<dbReference type="Pfam" id="PF07687">
    <property type="entry name" value="M20_dimer"/>
    <property type="match status" value="1"/>
</dbReference>
<dbReference type="eggNOG" id="COG2195">
    <property type="taxonomic scope" value="Bacteria"/>
</dbReference>
<evidence type="ECO:0000256" key="2">
    <source>
        <dbReference type="ARBA" id="ARBA00022723"/>
    </source>
</evidence>
<dbReference type="EMBL" id="AXZF01000111">
    <property type="protein sequence ID" value="ERT67639.1"/>
    <property type="molecule type" value="Genomic_DNA"/>
</dbReference>
<evidence type="ECO:0000259" key="7">
    <source>
        <dbReference type="Pfam" id="PF07687"/>
    </source>
</evidence>
<evidence type="ECO:0000313" key="9">
    <source>
        <dbReference type="Proteomes" id="UP000017081"/>
    </source>
</evidence>
<evidence type="ECO:0000256" key="6">
    <source>
        <dbReference type="PIRSR" id="PIRSR001123-2"/>
    </source>
</evidence>
<dbReference type="PANTHER" id="PTHR42994:SF2">
    <property type="entry name" value="PEPTIDASE"/>
    <property type="match status" value="1"/>
</dbReference>
<dbReference type="InterPro" id="IPR011650">
    <property type="entry name" value="Peptidase_M20_dimer"/>
</dbReference>
<evidence type="ECO:0000256" key="4">
    <source>
        <dbReference type="ARBA" id="ARBA00022833"/>
    </source>
</evidence>
<dbReference type="Gene3D" id="3.30.70.360">
    <property type="match status" value="1"/>
</dbReference>
<evidence type="ECO:0000256" key="5">
    <source>
        <dbReference type="PIRNR" id="PIRNR001123"/>
    </source>
</evidence>
<name>U7V950_9FUSO</name>
<dbReference type="SUPFAM" id="SSF55031">
    <property type="entry name" value="Bacterial exopeptidase dimerisation domain"/>
    <property type="match status" value="1"/>
</dbReference>
<dbReference type="PATRIC" id="fig|1319815.3.peg.2231"/>
<evidence type="ECO:0000313" key="8">
    <source>
        <dbReference type="EMBL" id="ERT67639.1"/>
    </source>
</evidence>
<dbReference type="SUPFAM" id="SSF53187">
    <property type="entry name" value="Zn-dependent exopeptidases"/>
    <property type="match status" value="1"/>
</dbReference>
<evidence type="ECO:0000256" key="3">
    <source>
        <dbReference type="ARBA" id="ARBA00022801"/>
    </source>
</evidence>
<dbReference type="NCBIfam" id="TIGR01883">
    <property type="entry name" value="PepT-like"/>
    <property type="match status" value="1"/>
</dbReference>
<dbReference type="AlphaFoldDB" id="U7V950"/>
<keyword evidence="9" id="KW-1185">Reference proteome</keyword>
<comment type="caution">
    <text evidence="8">The sequence shown here is derived from an EMBL/GenBank/DDBJ whole genome shotgun (WGS) entry which is preliminary data.</text>
</comment>
<comment type="similarity">
    <text evidence="5">Belongs to the peptidase M42 family.</text>
</comment>
<dbReference type="PIRSF" id="PIRSF001123">
    <property type="entry name" value="PepA_GA"/>
    <property type="match status" value="1"/>
</dbReference>
<keyword evidence="3" id="KW-0378">Hydrolase</keyword>